<comment type="subcellular location">
    <subcellularLocation>
        <location evidence="13">Endoplasmic reticulum membrane</location>
        <topology evidence="13">Multi-pass membrane protein</topology>
    </subcellularLocation>
    <subcellularLocation>
        <location evidence="2">Membrane</location>
        <topology evidence="2">Multi-pass membrane protein</topology>
    </subcellularLocation>
</comment>
<feature type="transmembrane region" description="Helical" evidence="13">
    <location>
        <begin position="147"/>
        <end position="167"/>
    </location>
</feature>
<keyword evidence="8 13" id="KW-0812">Transmembrane</keyword>
<dbReference type="GO" id="GO:0005789">
    <property type="term" value="C:endoplasmic reticulum membrane"/>
    <property type="evidence" value="ECO:0007669"/>
    <property type="project" value="UniProtKB-SubCell"/>
</dbReference>
<comment type="function">
    <text evidence="11">Catalyzes the post-translational methylation of isoprenylated C-terminal cysteine residues.</text>
</comment>
<keyword evidence="15" id="KW-1185">Reference proteome</keyword>
<keyword evidence="10 13" id="KW-0472">Membrane</keyword>
<evidence type="ECO:0000256" key="11">
    <source>
        <dbReference type="ARBA" id="ARBA00023572"/>
    </source>
</evidence>
<dbReference type="EMBL" id="CH940647">
    <property type="protein sequence ID" value="EDW70783.1"/>
    <property type="molecule type" value="Genomic_DNA"/>
</dbReference>
<dbReference type="GO" id="GO:0004671">
    <property type="term" value="F:protein C-terminal S-isoprenylcysteine carboxyl O-methyltransferase activity"/>
    <property type="evidence" value="ECO:0007669"/>
    <property type="project" value="UniProtKB-EC"/>
</dbReference>
<dbReference type="InterPro" id="IPR007269">
    <property type="entry name" value="ICMT_MeTrfase"/>
</dbReference>
<evidence type="ECO:0000256" key="7">
    <source>
        <dbReference type="ARBA" id="ARBA00022691"/>
    </source>
</evidence>
<dbReference type="KEGG" id="dvi:6622593"/>
<dbReference type="FunCoup" id="B4LBH3">
    <property type="interactions" value="692"/>
</dbReference>
<reference evidence="14 15" key="1">
    <citation type="journal article" date="2007" name="Nature">
        <title>Evolution of genes and genomes on the Drosophila phylogeny.</title>
        <authorList>
            <consortium name="Drosophila 12 Genomes Consortium"/>
            <person name="Clark A.G."/>
            <person name="Eisen M.B."/>
            <person name="Smith D.R."/>
            <person name="Bergman C.M."/>
            <person name="Oliver B."/>
            <person name="Markow T.A."/>
            <person name="Kaufman T.C."/>
            <person name="Kellis M."/>
            <person name="Gelbart W."/>
            <person name="Iyer V.N."/>
            <person name="Pollard D.A."/>
            <person name="Sackton T.B."/>
            <person name="Larracuente A.M."/>
            <person name="Singh N.D."/>
            <person name="Abad J.P."/>
            <person name="Abt D.N."/>
            <person name="Adryan B."/>
            <person name="Aguade M."/>
            <person name="Akashi H."/>
            <person name="Anderson W.W."/>
            <person name="Aquadro C.F."/>
            <person name="Ardell D.H."/>
            <person name="Arguello R."/>
            <person name="Artieri C.G."/>
            <person name="Barbash D.A."/>
            <person name="Barker D."/>
            <person name="Barsanti P."/>
            <person name="Batterham P."/>
            <person name="Batzoglou S."/>
            <person name="Begun D."/>
            <person name="Bhutkar A."/>
            <person name="Blanco E."/>
            <person name="Bosak S.A."/>
            <person name="Bradley R.K."/>
            <person name="Brand A.D."/>
            <person name="Brent M.R."/>
            <person name="Brooks A.N."/>
            <person name="Brown R.H."/>
            <person name="Butlin R.K."/>
            <person name="Caggese C."/>
            <person name="Calvi B.R."/>
            <person name="Bernardo de Carvalho A."/>
            <person name="Caspi A."/>
            <person name="Castrezana S."/>
            <person name="Celniker S.E."/>
            <person name="Chang J.L."/>
            <person name="Chapple C."/>
            <person name="Chatterji S."/>
            <person name="Chinwalla A."/>
            <person name="Civetta A."/>
            <person name="Clifton S.W."/>
            <person name="Comeron J.M."/>
            <person name="Costello J.C."/>
            <person name="Coyne J.A."/>
            <person name="Daub J."/>
            <person name="David R.G."/>
            <person name="Delcher A.L."/>
            <person name="Delehaunty K."/>
            <person name="Do C.B."/>
            <person name="Ebling H."/>
            <person name="Edwards K."/>
            <person name="Eickbush T."/>
            <person name="Evans J.D."/>
            <person name="Filipski A."/>
            <person name="Findeiss S."/>
            <person name="Freyhult E."/>
            <person name="Fulton L."/>
            <person name="Fulton R."/>
            <person name="Garcia A.C."/>
            <person name="Gardiner A."/>
            <person name="Garfield D.A."/>
            <person name="Garvin B.E."/>
            <person name="Gibson G."/>
            <person name="Gilbert D."/>
            <person name="Gnerre S."/>
            <person name="Godfrey J."/>
            <person name="Good R."/>
            <person name="Gotea V."/>
            <person name="Gravely B."/>
            <person name="Greenberg A.J."/>
            <person name="Griffiths-Jones S."/>
            <person name="Gross S."/>
            <person name="Guigo R."/>
            <person name="Gustafson E.A."/>
            <person name="Haerty W."/>
            <person name="Hahn M.W."/>
            <person name="Halligan D.L."/>
            <person name="Halpern A.L."/>
            <person name="Halter G.M."/>
            <person name="Han M.V."/>
            <person name="Heger A."/>
            <person name="Hillier L."/>
            <person name="Hinrichs A.S."/>
            <person name="Holmes I."/>
            <person name="Hoskins R.A."/>
            <person name="Hubisz M.J."/>
            <person name="Hultmark D."/>
            <person name="Huntley M.A."/>
            <person name="Jaffe D.B."/>
            <person name="Jagadeeshan S."/>
            <person name="Jeck W.R."/>
            <person name="Johnson J."/>
            <person name="Jones C.D."/>
            <person name="Jordan W.C."/>
            <person name="Karpen G.H."/>
            <person name="Kataoka E."/>
            <person name="Keightley P.D."/>
            <person name="Kheradpour P."/>
            <person name="Kirkness E.F."/>
            <person name="Koerich L.B."/>
            <person name="Kristiansen K."/>
            <person name="Kudrna D."/>
            <person name="Kulathinal R.J."/>
            <person name="Kumar S."/>
            <person name="Kwok R."/>
            <person name="Lander E."/>
            <person name="Langley C.H."/>
            <person name="Lapoint R."/>
            <person name="Lazzaro B.P."/>
            <person name="Lee S.J."/>
            <person name="Levesque L."/>
            <person name="Li R."/>
            <person name="Lin C.F."/>
            <person name="Lin M.F."/>
            <person name="Lindblad-Toh K."/>
            <person name="Llopart A."/>
            <person name="Long M."/>
            <person name="Low L."/>
            <person name="Lozovsky E."/>
            <person name="Lu J."/>
            <person name="Luo M."/>
            <person name="Machado C.A."/>
            <person name="Makalowski W."/>
            <person name="Marzo M."/>
            <person name="Matsuda M."/>
            <person name="Matzkin L."/>
            <person name="McAllister B."/>
            <person name="McBride C.S."/>
            <person name="McKernan B."/>
            <person name="McKernan K."/>
            <person name="Mendez-Lago M."/>
            <person name="Minx P."/>
            <person name="Mollenhauer M.U."/>
            <person name="Montooth K."/>
            <person name="Mount S.M."/>
            <person name="Mu X."/>
            <person name="Myers E."/>
            <person name="Negre B."/>
            <person name="Newfeld S."/>
            <person name="Nielsen R."/>
            <person name="Noor M.A."/>
            <person name="O'Grady P."/>
            <person name="Pachter L."/>
            <person name="Papaceit M."/>
            <person name="Parisi M.J."/>
            <person name="Parisi M."/>
            <person name="Parts L."/>
            <person name="Pedersen J.S."/>
            <person name="Pesole G."/>
            <person name="Phillippy A.M."/>
            <person name="Ponting C.P."/>
            <person name="Pop M."/>
            <person name="Porcelli D."/>
            <person name="Powell J.R."/>
            <person name="Prohaska S."/>
            <person name="Pruitt K."/>
            <person name="Puig M."/>
            <person name="Quesneville H."/>
            <person name="Ram K.R."/>
            <person name="Rand D."/>
            <person name="Rasmussen M.D."/>
            <person name="Reed L.K."/>
            <person name="Reenan R."/>
            <person name="Reily A."/>
            <person name="Remington K.A."/>
            <person name="Rieger T.T."/>
            <person name="Ritchie M.G."/>
            <person name="Robin C."/>
            <person name="Rogers Y.H."/>
            <person name="Rohde C."/>
            <person name="Rozas J."/>
            <person name="Rubenfield M.J."/>
            <person name="Ruiz A."/>
            <person name="Russo S."/>
            <person name="Salzberg S.L."/>
            <person name="Sanchez-Gracia A."/>
            <person name="Saranga D.J."/>
            <person name="Sato H."/>
            <person name="Schaeffer S.W."/>
            <person name="Schatz M.C."/>
            <person name="Schlenke T."/>
            <person name="Schwartz R."/>
            <person name="Segarra C."/>
            <person name="Singh R.S."/>
            <person name="Sirot L."/>
            <person name="Sirota M."/>
            <person name="Sisneros N.B."/>
            <person name="Smith C.D."/>
            <person name="Smith T.F."/>
            <person name="Spieth J."/>
            <person name="Stage D.E."/>
            <person name="Stark A."/>
            <person name="Stephan W."/>
            <person name="Strausberg R.L."/>
            <person name="Strempel S."/>
            <person name="Sturgill D."/>
            <person name="Sutton G."/>
            <person name="Sutton G.G."/>
            <person name="Tao W."/>
            <person name="Teichmann S."/>
            <person name="Tobari Y.N."/>
            <person name="Tomimura Y."/>
            <person name="Tsolas J.M."/>
            <person name="Valente V.L."/>
            <person name="Venter E."/>
            <person name="Venter J.C."/>
            <person name="Vicario S."/>
            <person name="Vieira F.G."/>
            <person name="Vilella A.J."/>
            <person name="Villasante A."/>
            <person name="Walenz B."/>
            <person name="Wang J."/>
            <person name="Wasserman M."/>
            <person name="Watts T."/>
            <person name="Wilson D."/>
            <person name="Wilson R.K."/>
            <person name="Wing R.A."/>
            <person name="Wolfner M.F."/>
            <person name="Wong A."/>
            <person name="Wong G.K."/>
            <person name="Wu C.I."/>
            <person name="Wu G."/>
            <person name="Yamamoto D."/>
            <person name="Yang H.P."/>
            <person name="Yang S.P."/>
            <person name="Yorke J.A."/>
            <person name="Yoshida K."/>
            <person name="Zdobnov E."/>
            <person name="Zhang P."/>
            <person name="Zhang Y."/>
            <person name="Zimin A.V."/>
            <person name="Baldwin J."/>
            <person name="Abdouelleil A."/>
            <person name="Abdulkadir J."/>
            <person name="Abebe A."/>
            <person name="Abera B."/>
            <person name="Abreu J."/>
            <person name="Acer S.C."/>
            <person name="Aftuck L."/>
            <person name="Alexander A."/>
            <person name="An P."/>
            <person name="Anderson E."/>
            <person name="Anderson S."/>
            <person name="Arachi H."/>
            <person name="Azer M."/>
            <person name="Bachantsang P."/>
            <person name="Barry A."/>
            <person name="Bayul T."/>
            <person name="Berlin A."/>
            <person name="Bessette D."/>
            <person name="Bloom T."/>
            <person name="Blye J."/>
            <person name="Boguslavskiy L."/>
            <person name="Bonnet C."/>
            <person name="Boukhgalter B."/>
            <person name="Bourzgui I."/>
            <person name="Brown A."/>
            <person name="Cahill P."/>
            <person name="Channer S."/>
            <person name="Cheshatsang Y."/>
            <person name="Chuda L."/>
            <person name="Citroen M."/>
            <person name="Collymore A."/>
            <person name="Cooke P."/>
            <person name="Costello M."/>
            <person name="D'Aco K."/>
            <person name="Daza R."/>
            <person name="De Haan G."/>
            <person name="DeGray S."/>
            <person name="DeMaso C."/>
            <person name="Dhargay N."/>
            <person name="Dooley K."/>
            <person name="Dooley E."/>
            <person name="Doricent M."/>
            <person name="Dorje P."/>
            <person name="Dorjee K."/>
            <person name="Dupes A."/>
            <person name="Elong R."/>
            <person name="Falk J."/>
            <person name="Farina A."/>
            <person name="Faro S."/>
            <person name="Ferguson D."/>
            <person name="Fisher S."/>
            <person name="Foley C.D."/>
            <person name="Franke A."/>
            <person name="Friedrich D."/>
            <person name="Gadbois L."/>
            <person name="Gearin G."/>
            <person name="Gearin C.R."/>
            <person name="Giannoukos G."/>
            <person name="Goode T."/>
            <person name="Graham J."/>
            <person name="Grandbois E."/>
            <person name="Grewal S."/>
            <person name="Gyaltsen K."/>
            <person name="Hafez N."/>
            <person name="Hagos B."/>
            <person name="Hall J."/>
            <person name="Henson C."/>
            <person name="Hollinger A."/>
            <person name="Honan T."/>
            <person name="Huard M.D."/>
            <person name="Hughes L."/>
            <person name="Hurhula B."/>
            <person name="Husby M.E."/>
            <person name="Kamat A."/>
            <person name="Kanga B."/>
            <person name="Kashin S."/>
            <person name="Khazanovich D."/>
            <person name="Kisner P."/>
            <person name="Lance K."/>
            <person name="Lara M."/>
            <person name="Lee W."/>
            <person name="Lennon N."/>
            <person name="Letendre F."/>
            <person name="LeVine R."/>
            <person name="Lipovsky A."/>
            <person name="Liu X."/>
            <person name="Liu J."/>
            <person name="Liu S."/>
            <person name="Lokyitsang T."/>
            <person name="Lokyitsang Y."/>
            <person name="Lubonja R."/>
            <person name="Lui A."/>
            <person name="MacDonald P."/>
            <person name="Magnisalis V."/>
            <person name="Maru K."/>
            <person name="Matthews C."/>
            <person name="McCusker W."/>
            <person name="McDonough S."/>
            <person name="Mehta T."/>
            <person name="Meldrim J."/>
            <person name="Meneus L."/>
            <person name="Mihai O."/>
            <person name="Mihalev A."/>
            <person name="Mihova T."/>
            <person name="Mittelman R."/>
            <person name="Mlenga V."/>
            <person name="Montmayeur A."/>
            <person name="Mulrain L."/>
            <person name="Navidi A."/>
            <person name="Naylor J."/>
            <person name="Negash T."/>
            <person name="Nguyen T."/>
            <person name="Nguyen N."/>
            <person name="Nicol R."/>
            <person name="Norbu C."/>
            <person name="Norbu N."/>
            <person name="Novod N."/>
            <person name="O'Neill B."/>
            <person name="Osman S."/>
            <person name="Markiewicz E."/>
            <person name="Oyono O.L."/>
            <person name="Patti C."/>
            <person name="Phunkhang P."/>
            <person name="Pierre F."/>
            <person name="Priest M."/>
            <person name="Raghuraman S."/>
            <person name="Rege F."/>
            <person name="Reyes R."/>
            <person name="Rise C."/>
            <person name="Rogov P."/>
            <person name="Ross K."/>
            <person name="Ryan E."/>
            <person name="Settipalli S."/>
            <person name="Shea T."/>
            <person name="Sherpa N."/>
            <person name="Shi L."/>
            <person name="Shih D."/>
            <person name="Sparrow T."/>
            <person name="Spaulding J."/>
            <person name="Stalker J."/>
            <person name="Stange-Thomann N."/>
            <person name="Stavropoulos S."/>
            <person name="Stone C."/>
            <person name="Strader C."/>
            <person name="Tesfaye S."/>
            <person name="Thomson T."/>
            <person name="Thoulutsang Y."/>
            <person name="Thoulutsang D."/>
            <person name="Topham K."/>
            <person name="Topping I."/>
            <person name="Tsamla T."/>
            <person name="Vassiliev H."/>
            <person name="Vo A."/>
            <person name="Wangchuk T."/>
            <person name="Wangdi T."/>
            <person name="Weiand M."/>
            <person name="Wilkinson J."/>
            <person name="Wilson A."/>
            <person name="Yadav S."/>
            <person name="Young G."/>
            <person name="Yu Q."/>
            <person name="Zembek L."/>
            <person name="Zhong D."/>
            <person name="Zimmer A."/>
            <person name="Zwirko Z."/>
            <person name="Jaffe D.B."/>
            <person name="Alvarez P."/>
            <person name="Brockman W."/>
            <person name="Butler J."/>
            <person name="Chin C."/>
            <person name="Gnerre S."/>
            <person name="Grabherr M."/>
            <person name="Kleber M."/>
            <person name="Mauceli E."/>
            <person name="MacCallum I."/>
        </authorList>
    </citation>
    <scope>NUCLEOTIDE SEQUENCE [LARGE SCALE GENOMIC DNA]</scope>
    <source>
        <strain evidence="15">Tucson 15010-1051.87</strain>
    </source>
</reference>
<accession>B4LBH3</accession>
<evidence type="ECO:0000256" key="3">
    <source>
        <dbReference type="ARBA" id="ARBA00009140"/>
    </source>
</evidence>
<dbReference type="Gene3D" id="1.20.120.1630">
    <property type="match status" value="1"/>
</dbReference>
<dbReference type="OrthoDB" id="422086at2759"/>
<dbReference type="OMA" id="GMVPQVW"/>
<dbReference type="Pfam" id="PF04140">
    <property type="entry name" value="ICMT"/>
    <property type="match status" value="1"/>
</dbReference>
<name>B4LBH3_DROVI</name>
<protein>
    <recommendedName>
        <fullName evidence="12 13">Protein-S-isoprenylcysteine O-methyltransferase</fullName>
        <ecNumber evidence="4 13">2.1.1.100</ecNumber>
    </recommendedName>
</protein>
<evidence type="ECO:0000313" key="14">
    <source>
        <dbReference type="EMBL" id="EDW70783.1"/>
    </source>
</evidence>
<feature type="transmembrane region" description="Helical" evidence="13">
    <location>
        <begin position="82"/>
        <end position="105"/>
    </location>
</feature>
<dbReference type="HOGENOM" id="CLU_065200_0_1_1"/>
<keyword evidence="9 13" id="KW-1133">Transmembrane helix</keyword>
<feature type="transmembrane region" description="Helical" evidence="13">
    <location>
        <begin position="173"/>
        <end position="190"/>
    </location>
</feature>
<dbReference type="Proteomes" id="UP000008792">
    <property type="component" value="Unassembled WGS sequence"/>
</dbReference>
<evidence type="ECO:0000256" key="12">
    <source>
        <dbReference type="ARBA" id="ARBA00023656"/>
    </source>
</evidence>
<dbReference type="PhylomeDB" id="B4LBH3"/>
<comment type="catalytic activity">
    <reaction evidence="1 13">
        <text>[protein]-C-terminal S-[(2E,6E)-farnesyl]-L-cysteine + S-adenosyl-L-methionine = [protein]-C-terminal S-[(2E,6E)-farnesyl]-L-cysteine methyl ester + S-adenosyl-L-homocysteine</text>
        <dbReference type="Rhea" id="RHEA:21672"/>
        <dbReference type="Rhea" id="RHEA-COMP:12125"/>
        <dbReference type="Rhea" id="RHEA-COMP:12126"/>
        <dbReference type="ChEBI" id="CHEBI:57856"/>
        <dbReference type="ChEBI" id="CHEBI:59789"/>
        <dbReference type="ChEBI" id="CHEBI:90510"/>
        <dbReference type="ChEBI" id="CHEBI:90511"/>
        <dbReference type="EC" id="2.1.1.100"/>
    </reaction>
</comment>
<dbReference type="AlphaFoldDB" id="B4LBH3"/>
<dbReference type="SMR" id="B4LBH3"/>
<evidence type="ECO:0000256" key="4">
    <source>
        <dbReference type="ARBA" id="ARBA00012151"/>
    </source>
</evidence>
<dbReference type="STRING" id="7244.B4LBH3"/>
<dbReference type="InterPro" id="IPR025770">
    <property type="entry name" value="PPMT_MeTrfase"/>
</dbReference>
<keyword evidence="7 13" id="KW-0949">S-adenosyl-L-methionine</keyword>
<organism evidence="14 15">
    <name type="scientific">Drosophila virilis</name>
    <name type="common">Fruit fly</name>
    <dbReference type="NCBI Taxonomy" id="7244"/>
    <lineage>
        <taxon>Eukaryota</taxon>
        <taxon>Metazoa</taxon>
        <taxon>Ecdysozoa</taxon>
        <taxon>Arthropoda</taxon>
        <taxon>Hexapoda</taxon>
        <taxon>Insecta</taxon>
        <taxon>Pterygota</taxon>
        <taxon>Neoptera</taxon>
        <taxon>Endopterygota</taxon>
        <taxon>Diptera</taxon>
        <taxon>Brachycera</taxon>
        <taxon>Muscomorpha</taxon>
        <taxon>Ephydroidea</taxon>
        <taxon>Drosophilidae</taxon>
        <taxon>Drosophila</taxon>
    </lineage>
</organism>
<dbReference type="EC" id="2.1.1.100" evidence="4 13"/>
<keyword evidence="13" id="KW-0256">Endoplasmic reticulum</keyword>
<evidence type="ECO:0000256" key="9">
    <source>
        <dbReference type="ARBA" id="ARBA00022989"/>
    </source>
</evidence>
<dbReference type="PANTHER" id="PTHR12714:SF9">
    <property type="entry name" value="PROTEIN-S-ISOPRENYLCYSTEINE O-METHYLTRANSFERASE"/>
    <property type="match status" value="1"/>
</dbReference>
<gene>
    <name evidence="14" type="primary">Dvir\GJ11352</name>
    <name evidence="14" type="ORF">Dvir_GJ11352</name>
</gene>
<dbReference type="PANTHER" id="PTHR12714">
    <property type="entry name" value="PROTEIN-S ISOPRENYLCYSTEINE O-METHYLTRANSFERASE"/>
    <property type="match status" value="1"/>
</dbReference>
<dbReference type="PROSITE" id="PS51564">
    <property type="entry name" value="SAM_ICMT"/>
    <property type="match status" value="1"/>
</dbReference>
<feature type="transmembrane region" description="Helical" evidence="13">
    <location>
        <begin position="52"/>
        <end position="75"/>
    </location>
</feature>
<dbReference type="GO" id="GO:0032259">
    <property type="term" value="P:methylation"/>
    <property type="evidence" value="ECO:0007669"/>
    <property type="project" value="UniProtKB-KW"/>
</dbReference>
<sequence length="300" mass="34497">MCANNSRPSATTGPHAKLCSEGRISLYCFLATAGLVLVPSVPQIYYGIVPNVWGAVLWGPMLYYALINMIIRFVLRNMEYQVAIRASFLGFTMAASVLVICFAPVPWQQFGVYGCFMSFFHYSEFLVIAFANPRTLSLDSFMLNHSVHYGLAAAASWIEFVLELYFLPEFKRWAYLWLLGVTLCAFGEIVRKVAIITAGRSFTHLVQDEKHTDHKLITHGLYAYSRHPSYVGWFYWSIGTQVILMNPLCICIYALVSWLFFHDRIYVEEYSLLYFFQSDYARYQKRVPTGLPFIKGYLIE</sequence>
<keyword evidence="5 13" id="KW-0489">Methyltransferase</keyword>
<feature type="transmembrane region" description="Helical" evidence="13">
    <location>
        <begin position="24"/>
        <end position="46"/>
    </location>
</feature>
<evidence type="ECO:0000256" key="1">
    <source>
        <dbReference type="ARBA" id="ARBA00001450"/>
    </source>
</evidence>
<proteinExistence type="inferred from homology"/>
<dbReference type="eggNOG" id="KOG2628">
    <property type="taxonomic scope" value="Eukaryota"/>
</dbReference>
<comment type="similarity">
    <text evidence="3 13">Belongs to the class VI-like SAM-binding methyltransferase superfamily. Isoprenylcysteine carboxyl methyltransferase family.</text>
</comment>
<evidence type="ECO:0000256" key="8">
    <source>
        <dbReference type="ARBA" id="ARBA00022692"/>
    </source>
</evidence>
<evidence type="ECO:0000256" key="13">
    <source>
        <dbReference type="RuleBase" id="RU362022"/>
    </source>
</evidence>
<evidence type="ECO:0000256" key="6">
    <source>
        <dbReference type="ARBA" id="ARBA00022679"/>
    </source>
</evidence>
<evidence type="ECO:0000313" key="15">
    <source>
        <dbReference type="Proteomes" id="UP000008792"/>
    </source>
</evidence>
<feature type="transmembrane region" description="Helical" evidence="13">
    <location>
        <begin position="233"/>
        <end position="261"/>
    </location>
</feature>
<evidence type="ECO:0000256" key="5">
    <source>
        <dbReference type="ARBA" id="ARBA00022603"/>
    </source>
</evidence>
<keyword evidence="6 14" id="KW-0808">Transferase</keyword>
<evidence type="ECO:0000256" key="2">
    <source>
        <dbReference type="ARBA" id="ARBA00004141"/>
    </source>
</evidence>
<evidence type="ECO:0000256" key="10">
    <source>
        <dbReference type="ARBA" id="ARBA00023136"/>
    </source>
</evidence>
<dbReference type="InParanoid" id="B4LBH3"/>